<keyword evidence="6 16" id="KW-1133">Transmembrane helix</keyword>
<dbReference type="SUPFAM" id="SSF81321">
    <property type="entry name" value="Family A G protein-coupled receptor-like"/>
    <property type="match status" value="2"/>
</dbReference>
<dbReference type="GO" id="GO:0004930">
    <property type="term" value="F:G protein-coupled receptor activity"/>
    <property type="evidence" value="ECO:0007669"/>
    <property type="project" value="UniProtKB-KW"/>
</dbReference>
<organism evidence="18">
    <name type="scientific">Larimichthys crocea</name>
    <name type="common">Large yellow croaker</name>
    <name type="synonym">Pseudosciaena crocea</name>
    <dbReference type="NCBI Taxonomy" id="215358"/>
    <lineage>
        <taxon>Eukaryota</taxon>
        <taxon>Metazoa</taxon>
        <taxon>Chordata</taxon>
        <taxon>Craniata</taxon>
        <taxon>Vertebrata</taxon>
        <taxon>Euteleostomi</taxon>
        <taxon>Actinopterygii</taxon>
        <taxon>Neopterygii</taxon>
        <taxon>Teleostei</taxon>
        <taxon>Neoteleostei</taxon>
        <taxon>Acanthomorphata</taxon>
        <taxon>Eupercaria</taxon>
        <taxon>Sciaenidae</taxon>
        <taxon>Larimichthys</taxon>
    </lineage>
</organism>
<proteinExistence type="inferred from homology"/>
<dbReference type="GO" id="GO:0071880">
    <property type="term" value="P:adenylate cyclase-activating adrenergic receptor signaling pathway"/>
    <property type="evidence" value="ECO:0007669"/>
    <property type="project" value="TreeGrafter"/>
</dbReference>
<sequence length="857" mass="94780">MNNTTASREELPAHRALTGCVLALLIVWTLLGNFTVCAAVFSYRHLRAKVTNIFIVSLALSDLLVAVLVMPWKAVAEVAGFWPFGGFCKTWLACDIMCSTASILNLCVISVDRYWAISSPFRYERCMNKKVASVMIGVTWTVSVVISFVPVQLNWHRAEIGDPVSEDFTLHGKSVDGSCDSSLSRTYAISSSLISFYIPVAIMIGTYTRIYRIAQMQIRMISSLERAAEHAQSCRLDVPEEFSHLCTEISANAYENHTRLHPDSQRSNQSHRELKVSIRKETKVLKTLSIIMGVFVCCWLPFFVLNCALPFCPGPESAGIQRGPYCVSEKTFDVFVWIGWSNSSLNPIIYAFNADFRDAFLRLLRCRGRGCCAAVSAAVETAMASNEAGHVKQGSPPNVKLSVSCSVKTRGSEDSGNTTVTVLCHRGTTSEQVTDTEESNFTVCAAVFSYRHLRAKVTNIFIVSLALSDLLVAVLVMPWKAVAEVAGFWPFGGFCKTWLACDIMCSTASILNLCVISVDRYWAISSPFRYERCMNKKVASVMIGVTWTVSVVISFVPVQLNWHRAEIGDPVSEDFTLHGKSVDGSCDSSLSRTYAISSSLISFYIPVAIMIGTYTRIYRIAQMQIRMISSLERAAEHAQSCRLDVPEEFSHLCTEISANAYENHTRLHPDSQRSNQSHRELKVSIRKETKVLKTLSIIMGVFVCCWLPFFVLNCALPFCPGPESAGIQRGPYCVSEKTFDVFVWIGWSNSSLNPIIYAFNADFRDAFLRLLRCRGRGCCAAVSAAVETAMASNEAGHVKQGSPPNVKLSVSCSVKTRGSEDSGNTTVTVLCHRGTTSEQVTDTEESKDRLTRIPIGL</sequence>
<dbReference type="GO" id="GO:0001588">
    <property type="term" value="F:dopamine neurotransmitter receptor activity, coupled via Gs"/>
    <property type="evidence" value="ECO:0007669"/>
    <property type="project" value="TreeGrafter"/>
</dbReference>
<dbReference type="SMART" id="SM01381">
    <property type="entry name" value="7TM_GPCR_Srsx"/>
    <property type="match status" value="1"/>
</dbReference>
<dbReference type="FunFam" id="1.20.1070.10:FF:000260">
    <property type="entry name" value="Dopamine receptor 1"/>
    <property type="match status" value="2"/>
</dbReference>
<keyword evidence="4" id="KW-1003">Cell membrane</keyword>
<dbReference type="GO" id="GO:0045202">
    <property type="term" value="C:synapse"/>
    <property type="evidence" value="ECO:0007669"/>
    <property type="project" value="GOC"/>
</dbReference>
<feature type="transmembrane region" description="Helical" evidence="16">
    <location>
        <begin position="538"/>
        <end position="560"/>
    </location>
</feature>
<evidence type="ECO:0000256" key="9">
    <source>
        <dbReference type="ARBA" id="ARBA00023157"/>
    </source>
</evidence>
<dbReference type="Pfam" id="PF00001">
    <property type="entry name" value="7tm_1"/>
    <property type="match status" value="2"/>
</dbReference>
<keyword evidence="11" id="KW-0325">Glycoprotein</keyword>
<feature type="transmembrane region" description="Helical" evidence="16">
    <location>
        <begin position="16"/>
        <end position="41"/>
    </location>
</feature>
<dbReference type="InterPro" id="IPR017452">
    <property type="entry name" value="GPCR_Rhodpsn_7TM"/>
</dbReference>
<dbReference type="GO" id="GO:0043410">
    <property type="term" value="P:positive regulation of MAPK cascade"/>
    <property type="evidence" value="ECO:0007669"/>
    <property type="project" value="TreeGrafter"/>
</dbReference>
<dbReference type="AlphaFoldDB" id="A0A0F8BPE6"/>
<feature type="transmembrane region" description="Helical" evidence="16">
    <location>
        <begin position="457"/>
        <end position="477"/>
    </location>
</feature>
<evidence type="ECO:0000256" key="14">
    <source>
        <dbReference type="ARBA" id="ARBA00042808"/>
    </source>
</evidence>
<comment type="subcellular location">
    <subcellularLocation>
        <location evidence="2">Cell membrane</location>
        <topology evidence="2">Multi-pass membrane protein</topology>
    </subcellularLocation>
</comment>
<evidence type="ECO:0000256" key="11">
    <source>
        <dbReference type="ARBA" id="ARBA00023180"/>
    </source>
</evidence>
<dbReference type="EMBL" id="KQ042452">
    <property type="protein sequence ID" value="KKF14689.1"/>
    <property type="molecule type" value="Genomic_DNA"/>
</dbReference>
<dbReference type="InterPro" id="IPR000276">
    <property type="entry name" value="GPCR_Rhodpsn"/>
</dbReference>
<evidence type="ECO:0000256" key="15">
    <source>
        <dbReference type="RuleBase" id="RU000688"/>
    </source>
</evidence>
<evidence type="ECO:0000256" key="7">
    <source>
        <dbReference type="ARBA" id="ARBA00023040"/>
    </source>
</evidence>
<feature type="transmembrane region" description="Helical" evidence="16">
    <location>
        <begin position="594"/>
        <end position="617"/>
    </location>
</feature>
<evidence type="ECO:0000256" key="13">
    <source>
        <dbReference type="ARBA" id="ARBA00041538"/>
    </source>
</evidence>
<dbReference type="PANTHER" id="PTHR24248">
    <property type="entry name" value="ADRENERGIC RECEPTOR-RELATED G-PROTEIN COUPLED RECEPTOR"/>
    <property type="match status" value="1"/>
</dbReference>
<evidence type="ECO:0000256" key="16">
    <source>
        <dbReference type="SAM" id="Phobius"/>
    </source>
</evidence>
<keyword evidence="9" id="KW-1015">Disulfide bond</keyword>
<feature type="transmembrane region" description="Helical" evidence="16">
    <location>
        <begin position="691"/>
        <end position="712"/>
    </location>
</feature>
<evidence type="ECO:0000256" key="12">
    <source>
        <dbReference type="ARBA" id="ARBA00023224"/>
    </source>
</evidence>
<evidence type="ECO:0000256" key="1">
    <source>
        <dbReference type="ARBA" id="ARBA00002363"/>
    </source>
</evidence>
<protein>
    <recommendedName>
        <fullName evidence="3">D(1B) dopamine receptor</fullName>
    </recommendedName>
    <alternativeName>
        <fullName evidence="14">D(5) dopamine receptor</fullName>
    </alternativeName>
    <alternativeName>
        <fullName evidence="13">Dopamine D5 receptor</fullName>
    </alternativeName>
</protein>
<comment type="similarity">
    <text evidence="15">Belongs to the G-protein coupled receptor 1 family.</text>
</comment>
<evidence type="ECO:0000256" key="2">
    <source>
        <dbReference type="ARBA" id="ARBA00004651"/>
    </source>
</evidence>
<feature type="transmembrane region" description="Helical" evidence="16">
    <location>
        <begin position="131"/>
        <end position="153"/>
    </location>
</feature>
<feature type="domain" description="G-protein coupled receptors family 1 profile" evidence="17">
    <location>
        <begin position="439"/>
        <end position="757"/>
    </location>
</feature>
<name>A0A0F8BPE6_LARCR</name>
<evidence type="ECO:0000256" key="10">
    <source>
        <dbReference type="ARBA" id="ARBA00023170"/>
    </source>
</evidence>
<dbReference type="PROSITE" id="PS50262">
    <property type="entry name" value="G_PROTEIN_RECEP_F1_2"/>
    <property type="match status" value="2"/>
</dbReference>
<accession>A0A0F8BPE6</accession>
<keyword evidence="5 15" id="KW-0812">Transmembrane</keyword>
<dbReference type="PRINTS" id="PR00242">
    <property type="entry name" value="DOPAMINER"/>
</dbReference>
<dbReference type="InterPro" id="IPR000929">
    <property type="entry name" value="Dopamine_rcpt"/>
</dbReference>
<feature type="transmembrane region" description="Helical" evidence="16">
    <location>
        <begin position="497"/>
        <end position="518"/>
    </location>
</feature>
<dbReference type="Gene3D" id="1.20.1070.10">
    <property type="entry name" value="Rhodopsin 7-helix transmembrane proteins"/>
    <property type="match status" value="2"/>
</dbReference>
<feature type="domain" description="G-protein coupled receptors family 1 profile" evidence="17">
    <location>
        <begin position="32"/>
        <end position="350"/>
    </location>
</feature>
<evidence type="ECO:0000256" key="6">
    <source>
        <dbReference type="ARBA" id="ARBA00022989"/>
    </source>
</evidence>
<gene>
    <name evidence="18" type="ORF">EH28_00305</name>
</gene>
<feature type="transmembrane region" description="Helical" evidence="16">
    <location>
        <begin position="53"/>
        <end position="70"/>
    </location>
</feature>
<dbReference type="PROSITE" id="PS00237">
    <property type="entry name" value="G_PROTEIN_RECEP_F1_1"/>
    <property type="match status" value="2"/>
</dbReference>
<evidence type="ECO:0000256" key="4">
    <source>
        <dbReference type="ARBA" id="ARBA00022475"/>
    </source>
</evidence>
<dbReference type="GO" id="GO:0005886">
    <property type="term" value="C:plasma membrane"/>
    <property type="evidence" value="ECO:0007669"/>
    <property type="project" value="UniProtKB-SubCell"/>
</dbReference>
<feature type="transmembrane region" description="Helical" evidence="16">
    <location>
        <begin position="334"/>
        <end position="352"/>
    </location>
</feature>
<feature type="transmembrane region" description="Helical" evidence="16">
    <location>
        <begin position="284"/>
        <end position="305"/>
    </location>
</feature>
<feature type="transmembrane region" description="Helical" evidence="16">
    <location>
        <begin position="187"/>
        <end position="210"/>
    </location>
</feature>
<dbReference type="PANTHER" id="PTHR24248:SF136">
    <property type="entry name" value="D(1B) DOPAMINE RECEPTOR"/>
    <property type="match status" value="1"/>
</dbReference>
<keyword evidence="12 15" id="KW-0807">Transducer</keyword>
<comment type="function">
    <text evidence="1">Dopamine receptor whose activity is mediated by G proteins which activate adenylyl cyclase.</text>
</comment>
<evidence type="ECO:0000256" key="8">
    <source>
        <dbReference type="ARBA" id="ARBA00023136"/>
    </source>
</evidence>
<keyword evidence="7 15" id="KW-0297">G-protein coupled receptor</keyword>
<evidence type="ECO:0000256" key="3">
    <source>
        <dbReference type="ARBA" id="ARBA00018627"/>
    </source>
</evidence>
<evidence type="ECO:0000313" key="18">
    <source>
        <dbReference type="EMBL" id="KKF14689.1"/>
    </source>
</evidence>
<evidence type="ECO:0000256" key="5">
    <source>
        <dbReference type="ARBA" id="ARBA00022692"/>
    </source>
</evidence>
<dbReference type="PRINTS" id="PR00237">
    <property type="entry name" value="GPCRRHODOPSN"/>
</dbReference>
<feature type="transmembrane region" description="Helical" evidence="16">
    <location>
        <begin position="90"/>
        <end position="111"/>
    </location>
</feature>
<evidence type="ECO:0000259" key="17">
    <source>
        <dbReference type="PROSITE" id="PS50262"/>
    </source>
</evidence>
<reference evidence="18" key="1">
    <citation type="journal article" date="2015" name="PLoS Genet.">
        <title>Genome Sequencing of the Perciform Fish Larimichthys crocea Provides Insights into Molecular and Genetic Mechanisms of Stress Adaptation.</title>
        <authorList>
            <person name="Ao J."/>
            <person name="Mu Y."/>
            <person name="Xiang L.X."/>
            <person name="Fan D."/>
            <person name="Feng M."/>
            <person name="Zhang S."/>
            <person name="Shi Q."/>
            <person name="Zhu L.Y."/>
            <person name="Li T."/>
            <person name="Ding Y."/>
            <person name="Nie L."/>
            <person name="Li Q."/>
            <person name="Dong W.R."/>
            <person name="Jiang L."/>
            <person name="Sun B."/>
            <person name="Zhang X."/>
            <person name="Li M."/>
            <person name="Zhang H.Q."/>
            <person name="Xie S."/>
            <person name="Zhu Y."/>
            <person name="Jiang X."/>
            <person name="Wang X."/>
            <person name="Mu P."/>
            <person name="Chen W."/>
            <person name="Yue Z."/>
            <person name="Wang Z."/>
            <person name="Wang J."/>
            <person name="Shao J.Z."/>
            <person name="Chen X."/>
        </authorList>
    </citation>
    <scope>NUCLEOTIDE SEQUENCE [LARGE SCALE GENOMIC DNA]</scope>
    <source>
        <strain evidence="18">SSNF</strain>
        <tissue evidence="18">Blood</tissue>
    </source>
</reference>
<keyword evidence="8 16" id="KW-0472">Membrane</keyword>
<keyword evidence="10 15" id="KW-0675">Receptor</keyword>